<feature type="transmembrane region" description="Helical" evidence="1">
    <location>
        <begin position="306"/>
        <end position="326"/>
    </location>
</feature>
<keyword evidence="1" id="KW-1133">Transmembrane helix</keyword>
<keyword evidence="1" id="KW-0812">Transmembrane</keyword>
<dbReference type="PROSITE" id="PS51257">
    <property type="entry name" value="PROKAR_LIPOPROTEIN"/>
    <property type="match status" value="1"/>
</dbReference>
<comment type="caution">
    <text evidence="2">The sequence shown here is derived from an EMBL/GenBank/DDBJ whole genome shotgun (WGS) entry which is preliminary data.</text>
</comment>
<accession>A0ABV2WLS5</accession>
<organism evidence="2 3">
    <name type="scientific">Nocardia rhamnosiphila</name>
    <dbReference type="NCBI Taxonomy" id="426716"/>
    <lineage>
        <taxon>Bacteria</taxon>
        <taxon>Bacillati</taxon>
        <taxon>Actinomycetota</taxon>
        <taxon>Actinomycetes</taxon>
        <taxon>Mycobacteriales</taxon>
        <taxon>Nocardiaceae</taxon>
        <taxon>Nocardia</taxon>
    </lineage>
</organism>
<dbReference type="GeneID" id="96242038"/>
<feature type="transmembrane region" description="Helical" evidence="1">
    <location>
        <begin position="221"/>
        <end position="241"/>
    </location>
</feature>
<feature type="transmembrane region" description="Helical" evidence="1">
    <location>
        <begin position="161"/>
        <end position="181"/>
    </location>
</feature>
<keyword evidence="1" id="KW-0472">Membrane</keyword>
<evidence type="ECO:0000313" key="2">
    <source>
        <dbReference type="EMBL" id="MEU1951833.1"/>
    </source>
</evidence>
<sequence>MTGSLAKRRWHDLRGSRFFPATVIIGILACAAALFAGSYTYATANPKPEYVPIAVVGSMPAAQAAQLEAELTTAMGSSLRVHRFADRATALAALQDQEVFAVVGTSPADNTVTLDLSSASGQTVATALAQGLPPIAEHAGYTVRVDDLNPLQDGDPHGLTIFYMTIAAVVVGFVGAVQLGVNARDLHAGERIACTAVYALLGGFAIVATVDWLLGALELPFRSWAVLALTMFTCGMVFTMFQALFGRWAILPTWGIMILLGNPTSGGSVSWPLLPRLLATIGGWLPPGASVNAQHTAVYFPDHQHLGPWLVLAGWSAVAIGVFLVAQRRSDNRRPAGAEAG</sequence>
<reference evidence="2 3" key="1">
    <citation type="submission" date="2024-06" db="EMBL/GenBank/DDBJ databases">
        <title>The Natural Products Discovery Center: Release of the First 8490 Sequenced Strains for Exploring Actinobacteria Biosynthetic Diversity.</title>
        <authorList>
            <person name="Kalkreuter E."/>
            <person name="Kautsar S.A."/>
            <person name="Yang D."/>
            <person name="Bader C.D."/>
            <person name="Teijaro C.N."/>
            <person name="Fluegel L."/>
            <person name="Davis C.M."/>
            <person name="Simpson J.R."/>
            <person name="Lauterbach L."/>
            <person name="Steele A.D."/>
            <person name="Gui C."/>
            <person name="Meng S."/>
            <person name="Li G."/>
            <person name="Viehrig K."/>
            <person name="Ye F."/>
            <person name="Su P."/>
            <person name="Kiefer A.F."/>
            <person name="Nichols A."/>
            <person name="Cepeda A.J."/>
            <person name="Yan W."/>
            <person name="Fan B."/>
            <person name="Jiang Y."/>
            <person name="Adhikari A."/>
            <person name="Zheng C.-J."/>
            <person name="Schuster L."/>
            <person name="Cowan T.M."/>
            <person name="Smanski M.J."/>
            <person name="Chevrette M.G."/>
            <person name="De Carvalho L.P.S."/>
            <person name="Shen B."/>
        </authorList>
    </citation>
    <scope>NUCLEOTIDE SEQUENCE [LARGE SCALE GENOMIC DNA]</scope>
    <source>
        <strain evidence="2 3">NPDC019708</strain>
    </source>
</reference>
<protein>
    <submittedName>
        <fullName evidence="2">ABC transporter permease</fullName>
    </submittedName>
</protein>
<name>A0ABV2WLS5_9NOCA</name>
<feature type="transmembrane region" description="Helical" evidence="1">
    <location>
        <begin position="248"/>
        <end position="265"/>
    </location>
</feature>
<dbReference type="RefSeq" id="WP_036512219.1">
    <property type="nucleotide sequence ID" value="NZ_JBEYBD010000001.1"/>
</dbReference>
<feature type="transmembrane region" description="Helical" evidence="1">
    <location>
        <begin position="21"/>
        <end position="42"/>
    </location>
</feature>
<dbReference type="EMBL" id="JBEYBF010000004">
    <property type="protein sequence ID" value="MEU1951833.1"/>
    <property type="molecule type" value="Genomic_DNA"/>
</dbReference>
<proteinExistence type="predicted"/>
<evidence type="ECO:0000256" key="1">
    <source>
        <dbReference type="SAM" id="Phobius"/>
    </source>
</evidence>
<keyword evidence="3" id="KW-1185">Reference proteome</keyword>
<dbReference type="Proteomes" id="UP001550628">
    <property type="component" value="Unassembled WGS sequence"/>
</dbReference>
<feature type="transmembrane region" description="Helical" evidence="1">
    <location>
        <begin position="193"/>
        <end position="215"/>
    </location>
</feature>
<gene>
    <name evidence="2" type="ORF">ABZ510_08210</name>
</gene>
<evidence type="ECO:0000313" key="3">
    <source>
        <dbReference type="Proteomes" id="UP001550628"/>
    </source>
</evidence>